<evidence type="ECO:0000313" key="4">
    <source>
        <dbReference type="EMBL" id="QJI04580.1"/>
    </source>
</evidence>
<dbReference type="AlphaFoldDB" id="A0A6H1Z982"/>
<sequence>MPYPRDWEYKEAIPTEPSIFSRAVSRFGVNPESLARTVEQYGGSLPARAVRYLSEPTQAPQTLRQGAQYITQGMEEGGAIMPGPMAVGRIRAVRGLSHRNLYELAPEEYIALKKESLGGNITLQEERMLRDEHEMLVMKARERGLIGPEAQQMPKPTVEEIGKLQSGKGWVEFESDKGTIVQGKINDVFPMDKELWVFPSDRSLLPDPKMRQVLRVPFDRVTRILEVE</sequence>
<dbReference type="EMBL" id="MT144589">
    <property type="protein sequence ID" value="QJH93538.1"/>
    <property type="molecule type" value="Genomic_DNA"/>
</dbReference>
<dbReference type="EMBL" id="MT145187">
    <property type="protein sequence ID" value="QJI04580.1"/>
    <property type="molecule type" value="Genomic_DNA"/>
</dbReference>
<name>A0A6H1Z982_9ZZZZ</name>
<evidence type="ECO:0000313" key="2">
    <source>
        <dbReference type="EMBL" id="QJA67930.1"/>
    </source>
</evidence>
<dbReference type="EMBL" id="MT143973">
    <property type="protein sequence ID" value="QJA44098.1"/>
    <property type="molecule type" value="Genomic_DNA"/>
</dbReference>
<evidence type="ECO:0000313" key="1">
    <source>
        <dbReference type="EMBL" id="QJA44098.1"/>
    </source>
</evidence>
<organism evidence="1">
    <name type="scientific">viral metagenome</name>
    <dbReference type="NCBI Taxonomy" id="1070528"/>
    <lineage>
        <taxon>unclassified sequences</taxon>
        <taxon>metagenomes</taxon>
        <taxon>organismal metagenomes</taxon>
    </lineage>
</organism>
<reference evidence="1" key="1">
    <citation type="submission" date="2020-03" db="EMBL/GenBank/DDBJ databases">
        <title>The deep terrestrial virosphere.</title>
        <authorList>
            <person name="Holmfeldt K."/>
            <person name="Nilsson E."/>
            <person name="Simone D."/>
            <person name="Lopez-Fernandez M."/>
            <person name="Wu X."/>
            <person name="de Brujin I."/>
            <person name="Lundin D."/>
            <person name="Andersson A."/>
            <person name="Bertilsson S."/>
            <person name="Dopson M."/>
        </authorList>
    </citation>
    <scope>NUCLEOTIDE SEQUENCE</scope>
    <source>
        <strain evidence="4">MM415A00093</strain>
        <strain evidence="2">MM415B00143</strain>
        <strain evidence="1">TM448A00087</strain>
        <strain evidence="3">TM448B00099</strain>
    </source>
</reference>
<proteinExistence type="predicted"/>
<protein>
    <submittedName>
        <fullName evidence="1">Uncharacterized protein</fullName>
    </submittedName>
</protein>
<accession>A0A6H1Z982</accession>
<gene>
    <name evidence="4" type="ORF">MM415A00093_0073</name>
    <name evidence="2" type="ORF">MM415B00143_0081</name>
    <name evidence="1" type="ORF">TM448A00087_0031</name>
    <name evidence="3" type="ORF">TM448B00099_0014</name>
</gene>
<evidence type="ECO:0000313" key="3">
    <source>
        <dbReference type="EMBL" id="QJH93538.1"/>
    </source>
</evidence>
<dbReference type="EMBL" id="MT141577">
    <property type="protein sequence ID" value="QJA67930.1"/>
    <property type="molecule type" value="Genomic_DNA"/>
</dbReference>